<organism evidence="2 3">
    <name type="scientific">Prorocentrum cordatum</name>
    <dbReference type="NCBI Taxonomy" id="2364126"/>
    <lineage>
        <taxon>Eukaryota</taxon>
        <taxon>Sar</taxon>
        <taxon>Alveolata</taxon>
        <taxon>Dinophyceae</taxon>
        <taxon>Prorocentrales</taxon>
        <taxon>Prorocentraceae</taxon>
        <taxon>Prorocentrum</taxon>
    </lineage>
</organism>
<proteinExistence type="predicted"/>
<evidence type="ECO:0000313" key="3">
    <source>
        <dbReference type="Proteomes" id="UP001189429"/>
    </source>
</evidence>
<reference evidence="2" key="1">
    <citation type="submission" date="2023-10" db="EMBL/GenBank/DDBJ databases">
        <authorList>
            <person name="Chen Y."/>
            <person name="Shah S."/>
            <person name="Dougan E. K."/>
            <person name="Thang M."/>
            <person name="Chan C."/>
        </authorList>
    </citation>
    <scope>NUCLEOTIDE SEQUENCE [LARGE SCALE GENOMIC DNA]</scope>
</reference>
<gene>
    <name evidence="2" type="ORF">PCOR1329_LOCUS78594</name>
</gene>
<name>A0ABN9XPB7_9DINO</name>
<feature type="non-terminal residue" evidence="2">
    <location>
        <position position="1"/>
    </location>
</feature>
<sequence>ASNALERRVCLWGPVNTSLLRLRPNTLYSETVTRGWTPHGGALFIIFCSPLSVSILAQAVSAQAALAQGLLFPVPELGEGPPEVNSSDALLPTAGACRQGGGPRMEHHGRLLTTRNTFLHCPAPWTDSVELPARHSSDPGASADTSTAPADVDAAPREPPAGALRGRWHAASARRVRSSAPDLAAAGGSPAAAAARARLPAGQARGPGPAGPSGAAGAGAAGAGPAERQEAAGEAAGEAFVRISKTRRRREQRREARIIKAQVSGATGAGSSSAPLAAGSRRASRCGGEGSDSAFQ</sequence>
<dbReference type="EMBL" id="CAUYUJ010020971">
    <property type="protein sequence ID" value="CAK0901736.1"/>
    <property type="molecule type" value="Genomic_DNA"/>
</dbReference>
<protein>
    <submittedName>
        <fullName evidence="2">Uncharacterized protein</fullName>
    </submittedName>
</protein>
<feature type="compositionally biased region" description="Low complexity" evidence="1">
    <location>
        <begin position="178"/>
        <end position="213"/>
    </location>
</feature>
<accession>A0ABN9XPB7</accession>
<dbReference type="Proteomes" id="UP001189429">
    <property type="component" value="Unassembled WGS sequence"/>
</dbReference>
<comment type="caution">
    <text evidence="2">The sequence shown here is derived from an EMBL/GenBank/DDBJ whole genome shotgun (WGS) entry which is preliminary data.</text>
</comment>
<feature type="region of interest" description="Disordered" evidence="1">
    <location>
        <begin position="130"/>
        <end position="296"/>
    </location>
</feature>
<evidence type="ECO:0000313" key="2">
    <source>
        <dbReference type="EMBL" id="CAK0901736.1"/>
    </source>
</evidence>
<evidence type="ECO:0000256" key="1">
    <source>
        <dbReference type="SAM" id="MobiDB-lite"/>
    </source>
</evidence>
<feature type="compositionally biased region" description="Low complexity" evidence="1">
    <location>
        <begin position="264"/>
        <end position="281"/>
    </location>
</feature>
<keyword evidence="3" id="KW-1185">Reference proteome</keyword>
<feature type="compositionally biased region" description="Basic residues" evidence="1">
    <location>
        <begin position="166"/>
        <end position="177"/>
    </location>
</feature>